<dbReference type="Pfam" id="PF01476">
    <property type="entry name" value="LysM"/>
    <property type="match status" value="3"/>
</dbReference>
<dbReference type="InterPro" id="IPR018392">
    <property type="entry name" value="LysM"/>
</dbReference>
<dbReference type="AlphaFoldDB" id="A0A4R7JUD2"/>
<dbReference type="Proteomes" id="UP000295830">
    <property type="component" value="Unassembled WGS sequence"/>
</dbReference>
<feature type="compositionally biased region" description="Polar residues" evidence="2">
    <location>
        <begin position="413"/>
        <end position="424"/>
    </location>
</feature>
<dbReference type="RefSeq" id="WP_133735885.1">
    <property type="nucleotide sequence ID" value="NZ_SOAX01000003.1"/>
</dbReference>
<evidence type="ECO:0000256" key="1">
    <source>
        <dbReference type="ARBA" id="ARBA00007734"/>
    </source>
</evidence>
<dbReference type="SUPFAM" id="SSF53955">
    <property type="entry name" value="Lysozyme-like"/>
    <property type="match status" value="1"/>
</dbReference>
<dbReference type="SMART" id="SM00257">
    <property type="entry name" value="LysM"/>
    <property type="match status" value="3"/>
</dbReference>
<proteinExistence type="inferred from homology"/>
<dbReference type="PROSITE" id="PS51782">
    <property type="entry name" value="LYSM"/>
    <property type="match status" value="3"/>
</dbReference>
<comment type="caution">
    <text evidence="4">The sequence shown here is derived from an EMBL/GenBank/DDBJ whole genome shotgun (WGS) entry which is preliminary data.</text>
</comment>
<accession>A0A4R7JUD2</accession>
<dbReference type="Pfam" id="PF01464">
    <property type="entry name" value="SLT"/>
    <property type="match status" value="1"/>
</dbReference>
<evidence type="ECO:0000313" key="5">
    <source>
        <dbReference type="Proteomes" id="UP000295830"/>
    </source>
</evidence>
<feature type="domain" description="LysM" evidence="3">
    <location>
        <begin position="491"/>
        <end position="535"/>
    </location>
</feature>
<dbReference type="GO" id="GO:0016020">
    <property type="term" value="C:membrane"/>
    <property type="evidence" value="ECO:0007669"/>
    <property type="project" value="InterPro"/>
</dbReference>
<dbReference type="InterPro" id="IPR023346">
    <property type="entry name" value="Lysozyme-like_dom_sf"/>
</dbReference>
<dbReference type="CDD" id="cd16894">
    <property type="entry name" value="MltD-like"/>
    <property type="match status" value="1"/>
</dbReference>
<dbReference type="InterPro" id="IPR036779">
    <property type="entry name" value="LysM_dom_sf"/>
</dbReference>
<keyword evidence="5" id="KW-1185">Reference proteome</keyword>
<organism evidence="4 5">
    <name type="scientific">Halospina denitrificans</name>
    <dbReference type="NCBI Taxonomy" id="332522"/>
    <lineage>
        <taxon>Bacteria</taxon>
        <taxon>Pseudomonadati</taxon>
        <taxon>Pseudomonadota</taxon>
        <taxon>Gammaproteobacteria</taxon>
        <taxon>Halospina</taxon>
    </lineage>
</organism>
<reference evidence="4 5" key="1">
    <citation type="submission" date="2019-03" db="EMBL/GenBank/DDBJ databases">
        <title>Genomic Encyclopedia of Type Strains, Phase IV (KMG-IV): sequencing the most valuable type-strain genomes for metagenomic binning, comparative biology and taxonomic classification.</title>
        <authorList>
            <person name="Goeker M."/>
        </authorList>
    </citation>
    <scope>NUCLEOTIDE SEQUENCE [LARGE SCALE GENOMIC DNA]</scope>
    <source>
        <strain evidence="4 5">DSM 15505</strain>
    </source>
</reference>
<sequence>MHYFPILCLISAISVPLLNGCESISREQGSTPSDPVPTVMRAAQLDANVKRTPGATPKTATGSAASEKVVEAEPTIWDRMRSRFRLDLDSSNPRVQSQLNWYSSNQRYMDRTAQRAKRYLPYILNELEARDMPGELALLPLVESAYDPFAYSHGRASGLWQFIPSTGRAFGMGQNWWYDGRRDIVASTQGALSYLKQLADRFDGDYKLALASYNAGGARVARAVRRNQRQGRPTDFSSLQLPRETRHYVPKLIALARIIQNPEAHGIELPEIANKPYFEVVDIGGQMDLAQAADMAGVEVNEIYRLNPGFNRWATAPNGPHRLLIPAHASEQFRAALENMPPEERVSWRNYTVESGDTLIGLARQFNTTPDVIRNNNKLRGHTIRKGQTLLIPVAGKSGNFYALSEQKRRQSRQAASGGSNQSRIDYRVTSGDTLWDIASAHDVSVQKLAKWNSMAPGDPIKPGDQLAIWSSSANAGKTLGDKRDNMVRRVGYTVRSGDSLRQIANRFNVGVSDITQWNDLNMQDYLQPGQQLKLFVDIRNTH</sequence>
<evidence type="ECO:0000256" key="2">
    <source>
        <dbReference type="SAM" id="MobiDB-lite"/>
    </source>
</evidence>
<feature type="region of interest" description="Disordered" evidence="2">
    <location>
        <begin position="405"/>
        <end position="424"/>
    </location>
</feature>
<feature type="domain" description="LysM" evidence="3">
    <location>
        <begin position="349"/>
        <end position="392"/>
    </location>
</feature>
<protein>
    <submittedName>
        <fullName evidence="4">Membrane-bound lytic murein transglycosylase D</fullName>
    </submittedName>
</protein>
<dbReference type="Gene3D" id="3.10.350.10">
    <property type="entry name" value="LysM domain"/>
    <property type="match status" value="3"/>
</dbReference>
<dbReference type="EMBL" id="SOAX01000003">
    <property type="protein sequence ID" value="TDT41524.1"/>
    <property type="molecule type" value="Genomic_DNA"/>
</dbReference>
<name>A0A4R7JUD2_9GAMM</name>
<gene>
    <name evidence="4" type="ORF">DES49_1620</name>
</gene>
<dbReference type="CDD" id="cd00118">
    <property type="entry name" value="LysM"/>
    <property type="match status" value="3"/>
</dbReference>
<dbReference type="PANTHER" id="PTHR33734:SF22">
    <property type="entry name" value="MEMBRANE-BOUND LYTIC MUREIN TRANSGLYCOSYLASE D"/>
    <property type="match status" value="1"/>
</dbReference>
<dbReference type="InterPro" id="IPR008258">
    <property type="entry name" value="Transglycosylase_SLT_dom_1"/>
</dbReference>
<dbReference type="PROSITE" id="PS00922">
    <property type="entry name" value="TRANSGLYCOSYLASE"/>
    <property type="match status" value="1"/>
</dbReference>
<evidence type="ECO:0000259" key="3">
    <source>
        <dbReference type="PROSITE" id="PS51782"/>
    </source>
</evidence>
<dbReference type="InterPro" id="IPR000189">
    <property type="entry name" value="Transglyc_AS"/>
</dbReference>
<feature type="domain" description="LysM" evidence="3">
    <location>
        <begin position="425"/>
        <end position="469"/>
    </location>
</feature>
<dbReference type="GO" id="GO:0008932">
    <property type="term" value="F:lytic endotransglycosylase activity"/>
    <property type="evidence" value="ECO:0007669"/>
    <property type="project" value="TreeGrafter"/>
</dbReference>
<evidence type="ECO:0000313" key="4">
    <source>
        <dbReference type="EMBL" id="TDT41524.1"/>
    </source>
</evidence>
<dbReference type="PANTHER" id="PTHR33734">
    <property type="entry name" value="LYSM DOMAIN-CONTAINING GPI-ANCHORED PROTEIN 2"/>
    <property type="match status" value="1"/>
</dbReference>
<dbReference type="Gene3D" id="1.10.530.10">
    <property type="match status" value="1"/>
</dbReference>
<comment type="similarity">
    <text evidence="1">Belongs to the transglycosylase Slt family.</text>
</comment>
<dbReference type="SUPFAM" id="SSF54106">
    <property type="entry name" value="LysM domain"/>
    <property type="match status" value="3"/>
</dbReference>
<dbReference type="GO" id="GO:0000270">
    <property type="term" value="P:peptidoglycan metabolic process"/>
    <property type="evidence" value="ECO:0007669"/>
    <property type="project" value="InterPro"/>
</dbReference>
<dbReference type="OrthoDB" id="9815002at2"/>